<dbReference type="RefSeq" id="WP_102330959.1">
    <property type="nucleotide sequence ID" value="NZ_CP058566.2"/>
</dbReference>
<protein>
    <recommendedName>
        <fullName evidence="3">Helicase HerA barrel domain-containing protein</fullName>
    </recommendedName>
</protein>
<keyword evidence="2" id="KW-1185">Reference proteome</keyword>
<organism evidence="1 2">
    <name type="scientific">Dehalogenimonas etheniformans</name>
    <dbReference type="NCBI Taxonomy" id="1536648"/>
    <lineage>
        <taxon>Bacteria</taxon>
        <taxon>Bacillati</taxon>
        <taxon>Chloroflexota</taxon>
        <taxon>Dehalococcoidia</taxon>
        <taxon>Dehalococcoidales</taxon>
        <taxon>Dehalococcoidaceae</taxon>
        <taxon>Dehalogenimonas</taxon>
    </lineage>
</organism>
<dbReference type="AlphaFoldDB" id="A0A2P5P6Q2"/>
<name>A0A2P5P6Q2_9CHLR</name>
<reference evidence="1 2" key="1">
    <citation type="journal article" date="2017" name="ISME J.">
        <title>Grape pomace compost harbors organohalide-respiring Dehalogenimonas species with novel reductive dehalogenase genes.</title>
        <authorList>
            <person name="Yang Y."/>
            <person name="Higgins S.A."/>
            <person name="Yan J."/>
            <person name="Simsir B."/>
            <person name="Chourey K."/>
            <person name="Iyer R."/>
            <person name="Hettich R.L."/>
            <person name="Baldwin B."/>
            <person name="Ogles D.M."/>
            <person name="Loffler F.E."/>
        </authorList>
    </citation>
    <scope>NUCLEOTIDE SEQUENCE [LARGE SCALE GENOMIC DNA]</scope>
    <source>
        <strain evidence="1 2">GP</strain>
    </source>
</reference>
<dbReference type="EMBL" id="JQAN02000010">
    <property type="protein sequence ID" value="PPD57949.1"/>
    <property type="molecule type" value="Genomic_DNA"/>
</dbReference>
<dbReference type="Proteomes" id="UP000235653">
    <property type="component" value="Unassembled WGS sequence"/>
</dbReference>
<accession>A0A2P5P6Q2</accession>
<dbReference type="OrthoDB" id="155701at2"/>
<evidence type="ECO:0000313" key="1">
    <source>
        <dbReference type="EMBL" id="PPD57949.1"/>
    </source>
</evidence>
<proteinExistence type="predicted"/>
<evidence type="ECO:0008006" key="3">
    <source>
        <dbReference type="Google" id="ProtNLM"/>
    </source>
</evidence>
<sequence length="200" mass="21807">MPAIETKLAEVIETSSTGFTAQCYDLNAPPPLGSLVKTSIDGTMIYAAVGHVSTTSLEPGRRPVARGKDEASEEAVFAANPQLEKLLRCEVEAVIVGHQSDDEIRHYLPPRPARLHGFVYACDDVEVRAFSQKTGFITLLLSAQGNVSPEEMTSAVLRWIAASYEGKERRKYLLTAGKALAQLLSADYSRLKTILERLSA</sequence>
<evidence type="ECO:0000313" key="2">
    <source>
        <dbReference type="Proteomes" id="UP000235653"/>
    </source>
</evidence>
<comment type="caution">
    <text evidence="1">The sequence shown here is derived from an EMBL/GenBank/DDBJ whole genome shotgun (WGS) entry which is preliminary data.</text>
</comment>
<gene>
    <name evidence="1" type="ORF">JP09_006545</name>
</gene>